<comment type="function">
    <text evidence="6">Golgi membrane protein involved in vesicular trafficking.</text>
</comment>
<evidence type="ECO:0000256" key="1">
    <source>
        <dbReference type="ARBA" id="ARBA00004141"/>
    </source>
</evidence>
<feature type="transmembrane region" description="Helical" evidence="6">
    <location>
        <begin position="12"/>
        <end position="30"/>
    </location>
</feature>
<dbReference type="AlphaFoldDB" id="A0A7S0RGN6"/>
<evidence type="ECO:0000256" key="5">
    <source>
        <dbReference type="ARBA" id="ARBA00023136"/>
    </source>
</evidence>
<name>A0A7S0RGN6_9CHLO</name>
<dbReference type="GO" id="GO:0000139">
    <property type="term" value="C:Golgi membrane"/>
    <property type="evidence" value="ECO:0007669"/>
    <property type="project" value="UniProtKB-SubCell"/>
</dbReference>
<evidence type="ECO:0000256" key="4">
    <source>
        <dbReference type="ARBA" id="ARBA00022989"/>
    </source>
</evidence>
<feature type="transmembrane region" description="Helical" evidence="6">
    <location>
        <begin position="36"/>
        <end position="54"/>
    </location>
</feature>
<reference evidence="7" key="1">
    <citation type="submission" date="2021-01" db="EMBL/GenBank/DDBJ databases">
        <authorList>
            <person name="Corre E."/>
            <person name="Pelletier E."/>
            <person name="Niang G."/>
            <person name="Scheremetjew M."/>
            <person name="Finn R."/>
            <person name="Kale V."/>
            <person name="Holt S."/>
            <person name="Cochrane G."/>
            <person name="Meng A."/>
            <person name="Brown T."/>
            <person name="Cohen L."/>
        </authorList>
    </citation>
    <scope>NUCLEOTIDE SEQUENCE</scope>
    <source>
        <strain evidence="7">SAG 11-49</strain>
    </source>
</reference>
<feature type="transmembrane region" description="Helical" evidence="6">
    <location>
        <begin position="97"/>
        <end position="118"/>
    </location>
</feature>
<dbReference type="GO" id="GO:0009306">
    <property type="term" value="P:protein secretion"/>
    <property type="evidence" value="ECO:0007669"/>
    <property type="project" value="TreeGrafter"/>
</dbReference>
<evidence type="ECO:0000256" key="3">
    <source>
        <dbReference type="ARBA" id="ARBA00022692"/>
    </source>
</evidence>
<comment type="subcellular location">
    <subcellularLocation>
        <location evidence="6">Golgi apparatus membrane</location>
        <topology evidence="6">Multi-pass membrane protein</topology>
    </subcellularLocation>
    <subcellularLocation>
        <location evidence="1">Membrane</location>
        <topology evidence="1">Multi-pass membrane protein</topology>
    </subcellularLocation>
</comment>
<evidence type="ECO:0000256" key="2">
    <source>
        <dbReference type="ARBA" id="ARBA00005467"/>
    </source>
</evidence>
<evidence type="ECO:0000256" key="6">
    <source>
        <dbReference type="RuleBase" id="RU361206"/>
    </source>
</evidence>
<organism evidence="7">
    <name type="scientific">Chlamydomonas leiostraca</name>
    <dbReference type="NCBI Taxonomy" id="1034604"/>
    <lineage>
        <taxon>Eukaryota</taxon>
        <taxon>Viridiplantae</taxon>
        <taxon>Chlorophyta</taxon>
        <taxon>core chlorophytes</taxon>
        <taxon>Chlorophyceae</taxon>
        <taxon>CS clade</taxon>
        <taxon>Chlamydomonadales</taxon>
        <taxon>Chlamydomonadaceae</taxon>
        <taxon>Chlamydomonas</taxon>
    </lineage>
</organism>
<accession>A0A7S0RGN6</accession>
<protein>
    <recommendedName>
        <fullName evidence="6">Golgi apparatus membrane protein TVP23</fullName>
    </recommendedName>
</protein>
<sequence length="176" mass="20016">MVSSESHPFALFFHWAFKVAVWIFYCIGDWVIKNNFVMIFVVSVVLIALDFWTVKNVTGRKLVGLRWWNEANDTGSAWRFEAAPPGTRVIHEREKKMFWIGLFANMAAWVVLAFLALVRLKWDFLIIPIIGCVMASSNLVGYYKCSGEAKDQLKSMTSSFMAKAASTAIQHQVGRV</sequence>
<keyword evidence="5 6" id="KW-0472">Membrane</keyword>
<dbReference type="EMBL" id="HBFB01013718">
    <property type="protein sequence ID" value="CAD8676947.1"/>
    <property type="molecule type" value="Transcribed_RNA"/>
</dbReference>
<feature type="transmembrane region" description="Helical" evidence="6">
    <location>
        <begin position="124"/>
        <end position="143"/>
    </location>
</feature>
<evidence type="ECO:0000313" key="7">
    <source>
        <dbReference type="EMBL" id="CAD8676947.1"/>
    </source>
</evidence>
<keyword evidence="6" id="KW-0333">Golgi apparatus</keyword>
<dbReference type="PANTHER" id="PTHR13019:SF7">
    <property type="entry name" value="GOLGI APPARATUS MEMBRANE PROTEIN TVP23"/>
    <property type="match status" value="1"/>
</dbReference>
<keyword evidence="4 6" id="KW-1133">Transmembrane helix</keyword>
<proteinExistence type="inferred from homology"/>
<keyword evidence="3 6" id="KW-0812">Transmembrane</keyword>
<comment type="similarity">
    <text evidence="2 6">Belongs to the TVP23 family.</text>
</comment>
<gene>
    <name evidence="7" type="ORF">CLEI1391_LOCUS7717</name>
</gene>
<dbReference type="InterPro" id="IPR008564">
    <property type="entry name" value="TVP23-like"/>
</dbReference>
<dbReference type="GO" id="GO:0016192">
    <property type="term" value="P:vesicle-mediated transport"/>
    <property type="evidence" value="ECO:0007669"/>
    <property type="project" value="TreeGrafter"/>
</dbReference>
<dbReference type="Pfam" id="PF05832">
    <property type="entry name" value="DUF846"/>
    <property type="match status" value="1"/>
</dbReference>
<dbReference type="PANTHER" id="PTHR13019">
    <property type="entry name" value="GOLGI APPARATUS MEMBRANE PROTEIN TVP23"/>
    <property type="match status" value="1"/>
</dbReference>